<evidence type="ECO:0000259" key="1">
    <source>
        <dbReference type="PROSITE" id="PS50878"/>
    </source>
</evidence>
<dbReference type="EMBL" id="JXJN01002282">
    <property type="status" value="NOT_ANNOTATED_CDS"/>
    <property type="molecule type" value="Genomic_DNA"/>
</dbReference>
<proteinExistence type="predicted"/>
<sequence length="196" mass="22863">MKINIYAQHWLCHSLGLSKAFDRVDHGKMLQKLSSEFIFLSTLCSHIKPYISSRRQFVSFKHRRSHIRHVRSGVGHGSVLGPLLCSVYLNNFFSVVESTVYALADDIQSLFYGTQSRDALQLFIHESLDQLERWMKSNSMLLNISKSKIMRFGTMHLRDMRFQLRGNELEFVDKLKMLNVIIDRKFNCSHYIGDIC</sequence>
<organism evidence="2 3">
    <name type="scientific">Glossina palpalis gambiensis</name>
    <dbReference type="NCBI Taxonomy" id="67801"/>
    <lineage>
        <taxon>Eukaryota</taxon>
        <taxon>Metazoa</taxon>
        <taxon>Ecdysozoa</taxon>
        <taxon>Arthropoda</taxon>
        <taxon>Hexapoda</taxon>
        <taxon>Insecta</taxon>
        <taxon>Pterygota</taxon>
        <taxon>Neoptera</taxon>
        <taxon>Endopterygota</taxon>
        <taxon>Diptera</taxon>
        <taxon>Brachycera</taxon>
        <taxon>Muscomorpha</taxon>
        <taxon>Hippoboscoidea</taxon>
        <taxon>Glossinidae</taxon>
        <taxon>Glossina</taxon>
    </lineage>
</organism>
<protein>
    <recommendedName>
        <fullName evidence="1">Reverse transcriptase domain-containing protein</fullName>
    </recommendedName>
</protein>
<reference evidence="3" key="1">
    <citation type="submission" date="2015-01" db="EMBL/GenBank/DDBJ databases">
        <authorList>
            <person name="Aksoy S."/>
            <person name="Warren W."/>
            <person name="Wilson R.K."/>
        </authorList>
    </citation>
    <scope>NUCLEOTIDE SEQUENCE [LARGE SCALE GENOMIC DNA]</scope>
    <source>
        <strain evidence="3">IAEA</strain>
    </source>
</reference>
<dbReference type="PANTHER" id="PTHR33332">
    <property type="entry name" value="REVERSE TRANSCRIPTASE DOMAIN-CONTAINING PROTEIN"/>
    <property type="match status" value="1"/>
</dbReference>
<dbReference type="Proteomes" id="UP000092460">
    <property type="component" value="Unassembled WGS sequence"/>
</dbReference>
<reference evidence="2" key="2">
    <citation type="submission" date="2020-05" db="UniProtKB">
        <authorList>
            <consortium name="EnsemblMetazoa"/>
        </authorList>
    </citation>
    <scope>IDENTIFICATION</scope>
    <source>
        <strain evidence="2">IAEA</strain>
    </source>
</reference>
<dbReference type="Pfam" id="PF00078">
    <property type="entry name" value="RVT_1"/>
    <property type="match status" value="1"/>
</dbReference>
<dbReference type="STRING" id="67801.A0A1B0AR85"/>
<name>A0A1B0AR85_9MUSC</name>
<accession>A0A1B0AR85</accession>
<evidence type="ECO:0000313" key="2">
    <source>
        <dbReference type="EnsemblMetazoa" id="GPPI005591-PA"/>
    </source>
</evidence>
<dbReference type="VEuPathDB" id="VectorBase:GPPI005591"/>
<dbReference type="InterPro" id="IPR000477">
    <property type="entry name" value="RT_dom"/>
</dbReference>
<dbReference type="EnsemblMetazoa" id="GPPI005591-RA">
    <property type="protein sequence ID" value="GPPI005591-PA"/>
    <property type="gene ID" value="GPPI005591"/>
</dbReference>
<keyword evidence="3" id="KW-1185">Reference proteome</keyword>
<evidence type="ECO:0000313" key="3">
    <source>
        <dbReference type="Proteomes" id="UP000092460"/>
    </source>
</evidence>
<dbReference type="EMBL" id="JXJN01002281">
    <property type="status" value="NOT_ANNOTATED_CDS"/>
    <property type="molecule type" value="Genomic_DNA"/>
</dbReference>
<dbReference type="PROSITE" id="PS50878">
    <property type="entry name" value="RT_POL"/>
    <property type="match status" value="1"/>
</dbReference>
<dbReference type="AlphaFoldDB" id="A0A1B0AR85"/>
<feature type="domain" description="Reverse transcriptase" evidence="1">
    <location>
        <begin position="1"/>
        <end position="169"/>
    </location>
</feature>